<dbReference type="EnsemblPlants" id="KEH41470">
    <property type="protein sequence ID" value="KEH41470"/>
    <property type="gene ID" value="MTR_1g051235"/>
</dbReference>
<evidence type="ECO:0000313" key="2">
    <source>
        <dbReference type="EMBL" id="KEH41470.1"/>
    </source>
</evidence>
<accession>A0A072VTN8</accession>
<evidence type="ECO:0000313" key="4">
    <source>
        <dbReference type="Proteomes" id="UP000002051"/>
    </source>
</evidence>
<organism evidence="2 4">
    <name type="scientific">Medicago truncatula</name>
    <name type="common">Barrel medic</name>
    <name type="synonym">Medicago tribuloides</name>
    <dbReference type="NCBI Taxonomy" id="3880"/>
    <lineage>
        <taxon>Eukaryota</taxon>
        <taxon>Viridiplantae</taxon>
        <taxon>Streptophyta</taxon>
        <taxon>Embryophyta</taxon>
        <taxon>Tracheophyta</taxon>
        <taxon>Spermatophyta</taxon>
        <taxon>Magnoliopsida</taxon>
        <taxon>eudicotyledons</taxon>
        <taxon>Gunneridae</taxon>
        <taxon>Pentapetalae</taxon>
        <taxon>rosids</taxon>
        <taxon>fabids</taxon>
        <taxon>Fabales</taxon>
        <taxon>Fabaceae</taxon>
        <taxon>Papilionoideae</taxon>
        <taxon>50 kb inversion clade</taxon>
        <taxon>NPAAA clade</taxon>
        <taxon>Hologalegina</taxon>
        <taxon>IRL clade</taxon>
        <taxon>Trifolieae</taxon>
        <taxon>Medicago</taxon>
    </lineage>
</organism>
<dbReference type="InterPro" id="IPR003871">
    <property type="entry name" value="RFA1B/D_OB_1st"/>
</dbReference>
<dbReference type="EMBL" id="CM001217">
    <property type="protein sequence ID" value="KEH41470.1"/>
    <property type="molecule type" value="Genomic_DNA"/>
</dbReference>
<evidence type="ECO:0000313" key="3">
    <source>
        <dbReference type="EnsemblPlants" id="KEH41470"/>
    </source>
</evidence>
<keyword evidence="4" id="KW-1185">Reference proteome</keyword>
<dbReference type="Proteomes" id="UP000002051">
    <property type="component" value="Unassembled WGS sequence"/>
</dbReference>
<protein>
    <submittedName>
        <fullName evidence="2">DUF223 domain protein</fullName>
    </submittedName>
</protein>
<dbReference type="InterPro" id="IPR012340">
    <property type="entry name" value="NA-bd_OB-fold"/>
</dbReference>
<gene>
    <name evidence="2" type="ordered locus">MTR_1g051235</name>
</gene>
<reference evidence="3" key="3">
    <citation type="submission" date="2015-04" db="UniProtKB">
        <authorList>
            <consortium name="EnsemblPlants"/>
        </authorList>
    </citation>
    <scope>IDENTIFICATION</scope>
    <source>
        <strain evidence="3">cv. Jemalong A17</strain>
    </source>
</reference>
<dbReference type="CDD" id="cd04480">
    <property type="entry name" value="RPA1_DBD_A_like"/>
    <property type="match status" value="1"/>
</dbReference>
<dbReference type="SUPFAM" id="SSF50249">
    <property type="entry name" value="Nucleic acid-binding proteins"/>
    <property type="match status" value="1"/>
</dbReference>
<name>A0A072VTN8_MEDTR</name>
<dbReference type="Pfam" id="PF02721">
    <property type="entry name" value="DUF223"/>
    <property type="match status" value="1"/>
</dbReference>
<reference evidence="2 4" key="1">
    <citation type="journal article" date="2011" name="Nature">
        <title>The Medicago genome provides insight into the evolution of rhizobial symbioses.</title>
        <authorList>
            <person name="Young N.D."/>
            <person name="Debelle F."/>
            <person name="Oldroyd G.E."/>
            <person name="Geurts R."/>
            <person name="Cannon S.B."/>
            <person name="Udvardi M.K."/>
            <person name="Benedito V.A."/>
            <person name="Mayer K.F."/>
            <person name="Gouzy J."/>
            <person name="Schoof H."/>
            <person name="Van de Peer Y."/>
            <person name="Proost S."/>
            <person name="Cook D.R."/>
            <person name="Meyers B.C."/>
            <person name="Spannagl M."/>
            <person name="Cheung F."/>
            <person name="De Mita S."/>
            <person name="Krishnakumar V."/>
            <person name="Gundlach H."/>
            <person name="Zhou S."/>
            <person name="Mudge J."/>
            <person name="Bharti A.K."/>
            <person name="Murray J.D."/>
            <person name="Naoumkina M.A."/>
            <person name="Rosen B."/>
            <person name="Silverstein K.A."/>
            <person name="Tang H."/>
            <person name="Rombauts S."/>
            <person name="Zhao P.X."/>
            <person name="Zhou P."/>
            <person name="Barbe V."/>
            <person name="Bardou P."/>
            <person name="Bechner M."/>
            <person name="Bellec A."/>
            <person name="Berger A."/>
            <person name="Berges H."/>
            <person name="Bidwell S."/>
            <person name="Bisseling T."/>
            <person name="Choisne N."/>
            <person name="Couloux A."/>
            <person name="Denny R."/>
            <person name="Deshpande S."/>
            <person name="Dai X."/>
            <person name="Doyle J.J."/>
            <person name="Dudez A.M."/>
            <person name="Farmer A.D."/>
            <person name="Fouteau S."/>
            <person name="Franken C."/>
            <person name="Gibelin C."/>
            <person name="Gish J."/>
            <person name="Goldstein S."/>
            <person name="Gonzalez A.J."/>
            <person name="Green P.J."/>
            <person name="Hallab A."/>
            <person name="Hartog M."/>
            <person name="Hua A."/>
            <person name="Humphray S.J."/>
            <person name="Jeong D.H."/>
            <person name="Jing Y."/>
            <person name="Jocker A."/>
            <person name="Kenton S.M."/>
            <person name="Kim D.J."/>
            <person name="Klee K."/>
            <person name="Lai H."/>
            <person name="Lang C."/>
            <person name="Lin S."/>
            <person name="Macmil S.L."/>
            <person name="Magdelenat G."/>
            <person name="Matthews L."/>
            <person name="McCorrison J."/>
            <person name="Monaghan E.L."/>
            <person name="Mun J.H."/>
            <person name="Najar F.Z."/>
            <person name="Nicholson C."/>
            <person name="Noirot C."/>
            <person name="O'Bleness M."/>
            <person name="Paule C.R."/>
            <person name="Poulain J."/>
            <person name="Prion F."/>
            <person name="Qin B."/>
            <person name="Qu C."/>
            <person name="Retzel E.F."/>
            <person name="Riddle C."/>
            <person name="Sallet E."/>
            <person name="Samain S."/>
            <person name="Samson N."/>
            <person name="Sanders I."/>
            <person name="Saurat O."/>
            <person name="Scarpelli C."/>
            <person name="Schiex T."/>
            <person name="Segurens B."/>
            <person name="Severin A.J."/>
            <person name="Sherrier D.J."/>
            <person name="Shi R."/>
            <person name="Sims S."/>
            <person name="Singer S.R."/>
            <person name="Sinharoy S."/>
            <person name="Sterck L."/>
            <person name="Viollet A."/>
            <person name="Wang B.B."/>
            <person name="Wang K."/>
            <person name="Wang M."/>
            <person name="Wang X."/>
            <person name="Warfsmann J."/>
            <person name="Weissenbach J."/>
            <person name="White D.D."/>
            <person name="White J.D."/>
            <person name="Wiley G.B."/>
            <person name="Wincker P."/>
            <person name="Xing Y."/>
            <person name="Yang L."/>
            <person name="Yao Z."/>
            <person name="Ying F."/>
            <person name="Zhai J."/>
            <person name="Zhou L."/>
            <person name="Zuber A."/>
            <person name="Denarie J."/>
            <person name="Dixon R.A."/>
            <person name="May G.D."/>
            <person name="Schwartz D.C."/>
            <person name="Rogers J."/>
            <person name="Quetier F."/>
            <person name="Town C.D."/>
            <person name="Roe B.A."/>
        </authorList>
    </citation>
    <scope>NUCLEOTIDE SEQUENCE [LARGE SCALE GENOMIC DNA]</scope>
    <source>
        <strain evidence="2">A17</strain>
        <strain evidence="3 4">cv. Jemalong A17</strain>
    </source>
</reference>
<dbReference type="AlphaFoldDB" id="A0A072VTN8"/>
<reference evidence="2 4" key="2">
    <citation type="journal article" date="2014" name="BMC Genomics">
        <title>An improved genome release (version Mt4.0) for the model legume Medicago truncatula.</title>
        <authorList>
            <person name="Tang H."/>
            <person name="Krishnakumar V."/>
            <person name="Bidwell S."/>
            <person name="Rosen B."/>
            <person name="Chan A."/>
            <person name="Zhou S."/>
            <person name="Gentzbittel L."/>
            <person name="Childs K.L."/>
            <person name="Yandell M."/>
            <person name="Gundlach H."/>
            <person name="Mayer K.F."/>
            <person name="Schwartz D.C."/>
            <person name="Town C.D."/>
        </authorList>
    </citation>
    <scope>GENOME REANNOTATION</scope>
    <source>
        <strain evidence="2">A17</strain>
        <strain evidence="3 4">cv. Jemalong A17</strain>
    </source>
</reference>
<feature type="domain" description="Replication protein A 70 kDa DNA-binding subunit B/D first OB fold" evidence="1">
    <location>
        <begin position="21"/>
        <end position="109"/>
    </location>
</feature>
<evidence type="ECO:0000259" key="1">
    <source>
        <dbReference type="Pfam" id="PF02721"/>
    </source>
</evidence>
<sequence length="172" mass="19716">MAPIITPAAAIVAGKINIKLRVRVIHLRTIPEFNKPNEDNSIHVMLLDDKLGKIQASAKKHLVPTFKSMVEEVATYEVENVLVARNDPKYQTTHHKFKLNLIERTKFTKFDASNIPMNQFDILPFNDILESDREEKIIYVIGHVVERDVLKDNNEVNGRISKLLGITLQDYE</sequence>
<proteinExistence type="predicted"/>
<dbReference type="Gene3D" id="2.40.50.140">
    <property type="entry name" value="Nucleic acid-binding proteins"/>
    <property type="match status" value="1"/>
</dbReference>
<dbReference type="HOGENOM" id="CLU_023486_2_2_1"/>